<feature type="domain" description="Gfo/Idh/MocA-like oxidoreductase N-terminal" evidence="1">
    <location>
        <begin position="50"/>
        <end position="165"/>
    </location>
</feature>
<dbReference type="PANTHER" id="PTHR43818">
    <property type="entry name" value="BCDNA.GH03377"/>
    <property type="match status" value="1"/>
</dbReference>
<evidence type="ECO:0000313" key="4">
    <source>
        <dbReference type="Proteomes" id="UP001431776"/>
    </source>
</evidence>
<dbReference type="Proteomes" id="UP001431776">
    <property type="component" value="Unassembled WGS sequence"/>
</dbReference>
<accession>A0AAW6TYK4</accession>
<dbReference type="Pfam" id="PF01408">
    <property type="entry name" value="GFO_IDH_MocA"/>
    <property type="match status" value="1"/>
</dbReference>
<sequence length="460" mass="51245">MTRASGEGQRGRLSRRDFMGTAAAAMAAVTFVPRHVLGGPGNTPPSEKLNIAGVGIGGMGQNNVRACESENIVALCDVDWAYSADVFKRYPKARAWKDYRKMLDEQTDIDAVIVATPDHTHAVVAMAAMQRGKHVYVQKPLTRSVHEARMLTEAARKYKVATQMGNQGHSSEEIRMLCEWIWDGAIGNVHEVHCWTNRPVWPQGIDRPKDTPPVPDTLDWDLWVGPSPMRPYHPAYLPFNWRAWIDFGAGALGDMGCHVMDAAFWALKLKYPVSVEASHSYEVHQMWTRFENKETYPSAEIVHYQFPAREGMVPVKLHWYDGGLLPERPADLEPGRRLPESGSIFVGDKGKILCGTYSENARIIPEAKMRAYTRPAKSIPRIEDGPGGHEQDWVRACKGGPAASANFGYSGPFTETVVMGNLAVLNPGKKLEWDGENMKVTNDEEANAYVRPAFRDGWSL</sequence>
<dbReference type="EMBL" id="JASCXX010000006">
    <property type="protein sequence ID" value="MDI6448804.1"/>
    <property type="molecule type" value="Genomic_DNA"/>
</dbReference>
<dbReference type="SUPFAM" id="SSF51735">
    <property type="entry name" value="NAD(P)-binding Rossmann-fold domains"/>
    <property type="match status" value="1"/>
</dbReference>
<dbReference type="InterPro" id="IPR043906">
    <property type="entry name" value="Gfo/Idh/MocA_OxRdtase_bact_C"/>
</dbReference>
<gene>
    <name evidence="3" type="ORF">QJ522_07080</name>
</gene>
<evidence type="ECO:0000259" key="2">
    <source>
        <dbReference type="Pfam" id="PF19051"/>
    </source>
</evidence>
<dbReference type="InterPro" id="IPR050463">
    <property type="entry name" value="Gfo/Idh/MocA_oxidrdct_glycsds"/>
</dbReference>
<organism evidence="3 4">
    <name type="scientific">Anaerobaca lacustris</name>
    <dbReference type="NCBI Taxonomy" id="3044600"/>
    <lineage>
        <taxon>Bacteria</taxon>
        <taxon>Pseudomonadati</taxon>
        <taxon>Planctomycetota</taxon>
        <taxon>Phycisphaerae</taxon>
        <taxon>Sedimentisphaerales</taxon>
        <taxon>Anaerobacaceae</taxon>
        <taxon>Anaerobaca</taxon>
    </lineage>
</organism>
<reference evidence="3" key="1">
    <citation type="submission" date="2023-05" db="EMBL/GenBank/DDBJ databases">
        <title>Anaerotaeda fermentans gen. nov., sp. nov., a novel anaerobic planctomycete of the new family within the order Sedimentisphaerales isolated from Taman Peninsula, Russia.</title>
        <authorList>
            <person name="Khomyakova M.A."/>
            <person name="Merkel A.Y."/>
            <person name="Slobodkin A.I."/>
        </authorList>
    </citation>
    <scope>NUCLEOTIDE SEQUENCE</scope>
    <source>
        <strain evidence="3">M17dextr</strain>
    </source>
</reference>
<dbReference type="SUPFAM" id="SSF55347">
    <property type="entry name" value="Glyceraldehyde-3-phosphate dehydrogenase-like, C-terminal domain"/>
    <property type="match status" value="1"/>
</dbReference>
<dbReference type="InterPro" id="IPR000683">
    <property type="entry name" value="Gfo/Idh/MocA-like_OxRdtase_N"/>
</dbReference>
<dbReference type="Gene3D" id="3.30.360.10">
    <property type="entry name" value="Dihydrodipicolinate Reductase, domain 2"/>
    <property type="match status" value="1"/>
</dbReference>
<name>A0AAW6TYK4_9BACT</name>
<dbReference type="InterPro" id="IPR006311">
    <property type="entry name" value="TAT_signal"/>
</dbReference>
<dbReference type="InterPro" id="IPR036291">
    <property type="entry name" value="NAD(P)-bd_dom_sf"/>
</dbReference>
<comment type="caution">
    <text evidence="3">The sequence shown here is derived from an EMBL/GenBank/DDBJ whole genome shotgun (WGS) entry which is preliminary data.</text>
</comment>
<dbReference type="Gene3D" id="3.40.50.720">
    <property type="entry name" value="NAD(P)-binding Rossmann-like Domain"/>
    <property type="match status" value="1"/>
</dbReference>
<keyword evidence="4" id="KW-1185">Reference proteome</keyword>
<feature type="domain" description="Gfo/Idh/MocA-like oxidoreductase bacterial type C-terminal" evidence="2">
    <location>
        <begin position="211"/>
        <end position="278"/>
    </location>
</feature>
<dbReference type="Pfam" id="PF19051">
    <property type="entry name" value="GFO_IDH_MocA_C2"/>
    <property type="match status" value="1"/>
</dbReference>
<protein>
    <submittedName>
        <fullName evidence="3">Gfo/Idh/MocA family oxidoreductase</fullName>
    </submittedName>
</protein>
<dbReference type="PROSITE" id="PS51318">
    <property type="entry name" value="TAT"/>
    <property type="match status" value="1"/>
</dbReference>
<dbReference type="PANTHER" id="PTHR43818:SF10">
    <property type="entry name" value="NADH-DEPENDENT DEHYDROGENASE-RELATED"/>
    <property type="match status" value="1"/>
</dbReference>
<proteinExistence type="predicted"/>
<dbReference type="GO" id="GO:0000166">
    <property type="term" value="F:nucleotide binding"/>
    <property type="evidence" value="ECO:0007669"/>
    <property type="project" value="InterPro"/>
</dbReference>
<dbReference type="InterPro" id="IPR019546">
    <property type="entry name" value="TAT_signal_bac_arc"/>
</dbReference>
<dbReference type="RefSeq" id="WP_349244212.1">
    <property type="nucleotide sequence ID" value="NZ_JASCXX010000006.1"/>
</dbReference>
<evidence type="ECO:0000313" key="3">
    <source>
        <dbReference type="EMBL" id="MDI6448804.1"/>
    </source>
</evidence>
<dbReference type="AlphaFoldDB" id="A0AAW6TYK4"/>
<evidence type="ECO:0000259" key="1">
    <source>
        <dbReference type="Pfam" id="PF01408"/>
    </source>
</evidence>
<dbReference type="NCBIfam" id="TIGR01409">
    <property type="entry name" value="TAT_signal_seq"/>
    <property type="match status" value="1"/>
</dbReference>